<evidence type="ECO:0000313" key="3">
    <source>
        <dbReference type="Proteomes" id="UP000011910"/>
    </source>
</evidence>
<keyword evidence="3" id="KW-1185">Reference proteome</keyword>
<dbReference type="PROSITE" id="PS51154">
    <property type="entry name" value="MACRO"/>
    <property type="match status" value="1"/>
</dbReference>
<feature type="domain" description="Macro" evidence="1">
    <location>
        <begin position="1"/>
        <end position="32"/>
    </location>
</feature>
<dbReference type="InterPro" id="IPR002589">
    <property type="entry name" value="Macro_dom"/>
</dbReference>
<name>M7MZ26_9BACT</name>
<proteinExistence type="predicted"/>
<dbReference type="EMBL" id="AODQ01000096">
    <property type="protein sequence ID" value="EMR01698.1"/>
    <property type="molecule type" value="Genomic_DNA"/>
</dbReference>
<reference evidence="2 3" key="1">
    <citation type="journal article" date="2013" name="Genome Announc.">
        <title>Draft Genome Sequence of Cesiribacter andamanensis Strain AMV16T, Isolated from a Soil Sample from a Mud Volcano in the Andaman Islands, India.</title>
        <authorList>
            <person name="Shivaji S."/>
            <person name="Ara S."/>
            <person name="Begum Z."/>
            <person name="Srinivas T.N."/>
            <person name="Singh A."/>
            <person name="Kumar Pinnaka A."/>
        </authorList>
    </citation>
    <scope>NUCLEOTIDE SEQUENCE [LARGE SCALE GENOMIC DNA]</scope>
    <source>
        <strain evidence="2 3">AMV16</strain>
    </source>
</reference>
<dbReference type="Gene3D" id="3.40.220.10">
    <property type="entry name" value="Leucine Aminopeptidase, subunit E, domain 1"/>
    <property type="match status" value="1"/>
</dbReference>
<protein>
    <submittedName>
        <fullName evidence="2">RNase III inhibitor</fullName>
    </submittedName>
</protein>
<dbReference type="SUPFAM" id="SSF52949">
    <property type="entry name" value="Macro domain-like"/>
    <property type="match status" value="1"/>
</dbReference>
<dbReference type="AlphaFoldDB" id="M7MZ26"/>
<comment type="caution">
    <text evidence="2">The sequence shown here is derived from an EMBL/GenBank/DDBJ whole genome shotgun (WGS) entry which is preliminary data.</text>
</comment>
<evidence type="ECO:0000259" key="1">
    <source>
        <dbReference type="PROSITE" id="PS51154"/>
    </source>
</evidence>
<sequence>MAQIVLVKGDLTKQKVDALVNAANTKLQGGVG</sequence>
<organism evidence="2 3">
    <name type="scientific">Cesiribacter andamanensis AMV16</name>
    <dbReference type="NCBI Taxonomy" id="1279009"/>
    <lineage>
        <taxon>Bacteria</taxon>
        <taxon>Pseudomonadati</taxon>
        <taxon>Bacteroidota</taxon>
        <taxon>Cytophagia</taxon>
        <taxon>Cytophagales</taxon>
        <taxon>Cesiribacteraceae</taxon>
        <taxon>Cesiribacter</taxon>
    </lineage>
</organism>
<gene>
    <name evidence="2" type="ORF">ADICEAN_03184</name>
</gene>
<dbReference type="Proteomes" id="UP000011910">
    <property type="component" value="Unassembled WGS sequence"/>
</dbReference>
<accession>M7MZ26</accession>
<dbReference type="STRING" id="1279009.ADICEAN_03184"/>
<dbReference type="InterPro" id="IPR043472">
    <property type="entry name" value="Macro_dom-like"/>
</dbReference>
<evidence type="ECO:0000313" key="2">
    <source>
        <dbReference type="EMBL" id="EMR01698.1"/>
    </source>
</evidence>